<dbReference type="EMBL" id="QEAO01000021">
    <property type="protein sequence ID" value="TPX33310.1"/>
    <property type="molecule type" value="Genomic_DNA"/>
</dbReference>
<feature type="coiled-coil region" evidence="1">
    <location>
        <begin position="685"/>
        <end position="712"/>
    </location>
</feature>
<feature type="compositionally biased region" description="Low complexity" evidence="2">
    <location>
        <begin position="873"/>
        <end position="885"/>
    </location>
</feature>
<dbReference type="SMART" id="SM00165">
    <property type="entry name" value="UBA"/>
    <property type="match status" value="1"/>
</dbReference>
<dbReference type="SUPFAM" id="SSF47473">
    <property type="entry name" value="EF-hand"/>
    <property type="match status" value="3"/>
</dbReference>
<gene>
    <name evidence="6" type="ORF">SmJEL517_g03714</name>
</gene>
<feature type="domain" description="UBA" evidence="3">
    <location>
        <begin position="1143"/>
        <end position="1183"/>
    </location>
</feature>
<accession>A0A507BV64</accession>
<evidence type="ECO:0000256" key="2">
    <source>
        <dbReference type="SAM" id="MobiDB-lite"/>
    </source>
</evidence>
<dbReference type="OrthoDB" id="524326at2759"/>
<dbReference type="STRING" id="1806994.A0A507BV64"/>
<sequence>MAQRPKSSSNSLLDDAFGGASAQARTDALPFPMTVEEQTAYEKLFRIADAENKNVITPQTAYEFLSKSKLPQTTLSEIWTAADSEKRGFLTRTGFFKALKYIALAQTGRPVSSGLNGATPLPALEGITGPVASHRTGDKAAANASFELTDSEKDRFQTAFLSCKPANGTVSGEAARDVFLKSGLPTDPLSKIWTLVDTSGSGRLNQNQFMVAMYLISKLRSGALSQVPPSVPQALWNIVALAVSPPASPMPTLARTPPSTPGPANGMPRPSQTPQAMTPQSAAGDSWAVPMADRTSYTAYFEKLDVGNRGYLTGEDAYQFFVKSKLQEVDLHRVWDLSDVNKAGRLTKDEFILAMFLINMRMAGQDLPLSLPSNLIPPSSKSMSNRNPSTNSLGIAASLPFPTSNMVSPAPRSSVTQERDLLSLDVDPFSPRAATAFPPLSSLGTTPSSMALPTVGLGNTAADVQAREKELTMQKQQLADTQSQLSTMGPATEELRTRRTALDLEYNQVMETKRQQTVKLAQARAMFEAENVNVGELEAALSRELQIAELSRQELAAAEANRETLKTQAEGITAALNQARADAAEVQRRVKDVTDQANTIRAQIDALRNERQQQSTYITQQQQVLSGTTEAIESLRLSLQQENQRLQEDQKRANAIATQVVAQTSLLEKERASHNVQMSSIGKERSDLAQIIAAAEHQKAAAEEALKKLGAEKSGAVSKSASVASLSPVTPASAPVASSAPAAKSVVESASSAPTTPAVAKPVETVAPAVKADDSLASFDQRFPDIGSAPAAVTPAPINTSAPVATKQATTAPAVKAATTPAATTTPSAAKTTTSPPASKPTTPPSTPAIGNGTAKVAAATAPVAAKIVAPTTTTSSTPAAVGTPIAAKSTEKDSLEDLMSSNQPKKVAPAPPPSKAGAVKSPESSKPTSPTGSGTSTPIGTSLTNIAPAAAKVATTTTPAVAQSAAVAPTTAAAAAAPVVAATAAKVTSEPPMPPQATKPSKAPGASTDPTTVTSPVVAAAPFEANFDEAFKNPTPVDTFGAPSPALTASTTTAAKKAVNVDIDKELSGLQGATVVDKGDVFADDLKANDAFTFDPSFKSTGGDDPFAAFDSKSNGKGGAGDFGFEDAFAMVKGHAGAGGSPTDDVEQMKTLLDMGYTREQAVGALDKSDYQLDKALELLMK</sequence>
<feature type="domain" description="EF-hand" evidence="5">
    <location>
        <begin position="326"/>
        <end position="361"/>
    </location>
</feature>
<feature type="domain" description="EH" evidence="4">
    <location>
        <begin position="152"/>
        <end position="235"/>
    </location>
</feature>
<feature type="compositionally biased region" description="Low complexity" evidence="2">
    <location>
        <begin position="916"/>
        <end position="943"/>
    </location>
</feature>
<dbReference type="InterPro" id="IPR015940">
    <property type="entry name" value="UBA"/>
</dbReference>
<feature type="domain" description="EH" evidence="4">
    <location>
        <begin position="37"/>
        <end position="122"/>
    </location>
</feature>
<dbReference type="CDD" id="cd00052">
    <property type="entry name" value="EH"/>
    <property type="match status" value="3"/>
</dbReference>
<dbReference type="PROSITE" id="PS50031">
    <property type="entry name" value="EH"/>
    <property type="match status" value="3"/>
</dbReference>
<evidence type="ECO:0000313" key="7">
    <source>
        <dbReference type="Proteomes" id="UP000319731"/>
    </source>
</evidence>
<comment type="caution">
    <text evidence="6">The sequence shown here is derived from an EMBL/GenBank/DDBJ whole genome shotgun (WGS) entry which is preliminary data.</text>
</comment>
<feature type="region of interest" description="Disordered" evidence="2">
    <location>
        <begin position="811"/>
        <end position="853"/>
    </location>
</feature>
<feature type="region of interest" description="Disordered" evidence="2">
    <location>
        <begin position="988"/>
        <end position="1014"/>
    </location>
</feature>
<dbReference type="PROSITE" id="PS50030">
    <property type="entry name" value="UBA"/>
    <property type="match status" value="1"/>
</dbReference>
<dbReference type="GO" id="GO:0005509">
    <property type="term" value="F:calcium ion binding"/>
    <property type="evidence" value="ECO:0007669"/>
    <property type="project" value="InterPro"/>
</dbReference>
<feature type="domain" description="EH" evidence="4">
    <location>
        <begin position="293"/>
        <end position="382"/>
    </location>
</feature>
<dbReference type="SUPFAM" id="SSF46934">
    <property type="entry name" value="UBA-like"/>
    <property type="match status" value="1"/>
</dbReference>
<feature type="region of interest" description="Disordered" evidence="2">
    <location>
        <begin position="248"/>
        <end position="283"/>
    </location>
</feature>
<feature type="coiled-coil region" evidence="1">
    <location>
        <begin position="548"/>
        <end position="659"/>
    </location>
</feature>
<feature type="region of interest" description="Disordered" evidence="2">
    <location>
        <begin position="873"/>
        <end position="943"/>
    </location>
</feature>
<keyword evidence="1" id="KW-0175">Coiled coil</keyword>
<dbReference type="SMART" id="SM00054">
    <property type="entry name" value="EFh"/>
    <property type="match status" value="3"/>
</dbReference>
<protein>
    <submittedName>
        <fullName evidence="6">Uncharacterized protein</fullName>
    </submittedName>
</protein>
<name>A0A507BV64_9FUNG</name>
<dbReference type="Gene3D" id="1.10.238.10">
    <property type="entry name" value="EF-hand"/>
    <property type="match status" value="3"/>
</dbReference>
<dbReference type="GO" id="GO:0005737">
    <property type="term" value="C:cytoplasm"/>
    <property type="evidence" value="ECO:0007669"/>
    <property type="project" value="TreeGrafter"/>
</dbReference>
<reference evidence="6 7" key="1">
    <citation type="journal article" date="2019" name="Sci. Rep.">
        <title>Comparative genomics of chytrid fungi reveal insights into the obligate biotrophic and pathogenic lifestyle of Synchytrium endobioticum.</title>
        <authorList>
            <person name="van de Vossenberg B.T.L.H."/>
            <person name="Warris S."/>
            <person name="Nguyen H.D.T."/>
            <person name="van Gent-Pelzer M.P.E."/>
            <person name="Joly D.L."/>
            <person name="van de Geest H.C."/>
            <person name="Bonants P.J.M."/>
            <person name="Smith D.S."/>
            <person name="Levesque C.A."/>
            <person name="van der Lee T.A.J."/>
        </authorList>
    </citation>
    <scope>NUCLEOTIDE SEQUENCE [LARGE SCALE GENOMIC DNA]</scope>
    <source>
        <strain evidence="6 7">JEL517</strain>
    </source>
</reference>
<dbReference type="SMART" id="SM00027">
    <property type="entry name" value="EH"/>
    <property type="match status" value="3"/>
</dbReference>
<dbReference type="InterPro" id="IPR000261">
    <property type="entry name" value="EH_dom"/>
</dbReference>
<dbReference type="PROSITE" id="PS50222">
    <property type="entry name" value="EF_HAND_2"/>
    <property type="match status" value="1"/>
</dbReference>
<dbReference type="PANTHER" id="PTHR11216">
    <property type="entry name" value="EH DOMAIN"/>
    <property type="match status" value="1"/>
</dbReference>
<proteinExistence type="predicted"/>
<dbReference type="Proteomes" id="UP000319731">
    <property type="component" value="Unassembled WGS sequence"/>
</dbReference>
<evidence type="ECO:0000256" key="1">
    <source>
        <dbReference type="SAM" id="Coils"/>
    </source>
</evidence>
<dbReference type="InterPro" id="IPR009060">
    <property type="entry name" value="UBA-like_sf"/>
</dbReference>
<dbReference type="RefSeq" id="XP_031024322.1">
    <property type="nucleotide sequence ID" value="XM_031169642.1"/>
</dbReference>
<feature type="compositionally biased region" description="Low complexity" evidence="2">
    <location>
        <begin position="811"/>
        <end position="837"/>
    </location>
</feature>
<keyword evidence="7" id="KW-1185">Reference proteome</keyword>
<evidence type="ECO:0000259" key="4">
    <source>
        <dbReference type="PROSITE" id="PS50031"/>
    </source>
</evidence>
<feature type="compositionally biased region" description="Polar residues" evidence="2">
    <location>
        <begin position="270"/>
        <end position="283"/>
    </location>
</feature>
<dbReference type="GeneID" id="42004939"/>
<dbReference type="PANTHER" id="PTHR11216:SF170">
    <property type="entry name" value="DYNAMIN ASSOCIATED PROTEIN 160, ISOFORM D"/>
    <property type="match status" value="1"/>
</dbReference>
<evidence type="ECO:0000259" key="5">
    <source>
        <dbReference type="PROSITE" id="PS50222"/>
    </source>
</evidence>
<evidence type="ECO:0000259" key="3">
    <source>
        <dbReference type="PROSITE" id="PS50030"/>
    </source>
</evidence>
<organism evidence="6 7">
    <name type="scientific">Synchytrium microbalum</name>
    <dbReference type="NCBI Taxonomy" id="1806994"/>
    <lineage>
        <taxon>Eukaryota</taxon>
        <taxon>Fungi</taxon>
        <taxon>Fungi incertae sedis</taxon>
        <taxon>Chytridiomycota</taxon>
        <taxon>Chytridiomycota incertae sedis</taxon>
        <taxon>Chytridiomycetes</taxon>
        <taxon>Synchytriales</taxon>
        <taxon>Synchytriaceae</taxon>
        <taxon>Synchytrium</taxon>
    </lineage>
</organism>
<dbReference type="Pfam" id="PF12763">
    <property type="entry name" value="EH"/>
    <property type="match status" value="3"/>
</dbReference>
<evidence type="ECO:0000313" key="6">
    <source>
        <dbReference type="EMBL" id="TPX33310.1"/>
    </source>
</evidence>
<dbReference type="GO" id="GO:0016197">
    <property type="term" value="P:endosomal transport"/>
    <property type="evidence" value="ECO:0007669"/>
    <property type="project" value="TreeGrafter"/>
</dbReference>
<dbReference type="GO" id="GO:0006897">
    <property type="term" value="P:endocytosis"/>
    <property type="evidence" value="ECO:0007669"/>
    <property type="project" value="TreeGrafter"/>
</dbReference>
<dbReference type="InterPro" id="IPR002048">
    <property type="entry name" value="EF_hand_dom"/>
</dbReference>
<feature type="compositionally biased region" description="Pro residues" evidence="2">
    <location>
        <begin position="838"/>
        <end position="847"/>
    </location>
</feature>
<dbReference type="InterPro" id="IPR011992">
    <property type="entry name" value="EF-hand-dom_pair"/>
</dbReference>
<dbReference type="GO" id="GO:0005886">
    <property type="term" value="C:plasma membrane"/>
    <property type="evidence" value="ECO:0007669"/>
    <property type="project" value="TreeGrafter"/>
</dbReference>
<dbReference type="Gene3D" id="1.10.8.10">
    <property type="entry name" value="DNA helicase RuvA subunit, C-terminal domain"/>
    <property type="match status" value="1"/>
</dbReference>
<dbReference type="AlphaFoldDB" id="A0A507BV64"/>